<feature type="repeat" description="ANK" evidence="3">
    <location>
        <begin position="151"/>
        <end position="183"/>
    </location>
</feature>
<dbReference type="SUPFAM" id="SSF48403">
    <property type="entry name" value="Ankyrin repeat"/>
    <property type="match status" value="1"/>
</dbReference>
<dbReference type="AlphaFoldDB" id="A0AAN8X769"/>
<evidence type="ECO:0000256" key="3">
    <source>
        <dbReference type="PROSITE-ProRule" id="PRU00023"/>
    </source>
</evidence>
<dbReference type="GO" id="GO:0045944">
    <property type="term" value="P:positive regulation of transcription by RNA polymerase II"/>
    <property type="evidence" value="ECO:0007669"/>
    <property type="project" value="TreeGrafter"/>
</dbReference>
<dbReference type="Proteomes" id="UP001381693">
    <property type="component" value="Unassembled WGS sequence"/>
</dbReference>
<dbReference type="PROSITE" id="PS50297">
    <property type="entry name" value="ANK_REP_REGION"/>
    <property type="match status" value="1"/>
</dbReference>
<dbReference type="InterPro" id="IPR050663">
    <property type="entry name" value="Ankyrin-SOCS_Box"/>
</dbReference>
<evidence type="ECO:0000313" key="5">
    <source>
        <dbReference type="Proteomes" id="UP001381693"/>
    </source>
</evidence>
<keyword evidence="1" id="KW-0677">Repeat</keyword>
<comment type="caution">
    <text evidence="4">The sequence shown here is derived from an EMBL/GenBank/DDBJ whole genome shotgun (WGS) entry which is preliminary data.</text>
</comment>
<dbReference type="InterPro" id="IPR002110">
    <property type="entry name" value="Ankyrin_rpt"/>
</dbReference>
<keyword evidence="5" id="KW-1185">Reference proteome</keyword>
<evidence type="ECO:0000256" key="1">
    <source>
        <dbReference type="ARBA" id="ARBA00022737"/>
    </source>
</evidence>
<keyword evidence="2 3" id="KW-0040">ANK repeat</keyword>
<dbReference type="PROSITE" id="PS50088">
    <property type="entry name" value="ANK_REPEAT"/>
    <property type="match status" value="1"/>
</dbReference>
<gene>
    <name evidence="4" type="primary">CLIP1_2</name>
    <name evidence="4" type="ORF">SK128_020353</name>
</gene>
<evidence type="ECO:0000313" key="4">
    <source>
        <dbReference type="EMBL" id="KAK7073385.1"/>
    </source>
</evidence>
<organism evidence="4 5">
    <name type="scientific">Halocaridina rubra</name>
    <name type="common">Hawaiian red shrimp</name>
    <dbReference type="NCBI Taxonomy" id="373956"/>
    <lineage>
        <taxon>Eukaryota</taxon>
        <taxon>Metazoa</taxon>
        <taxon>Ecdysozoa</taxon>
        <taxon>Arthropoda</taxon>
        <taxon>Crustacea</taxon>
        <taxon>Multicrustacea</taxon>
        <taxon>Malacostraca</taxon>
        <taxon>Eumalacostraca</taxon>
        <taxon>Eucarida</taxon>
        <taxon>Decapoda</taxon>
        <taxon>Pleocyemata</taxon>
        <taxon>Caridea</taxon>
        <taxon>Atyoidea</taxon>
        <taxon>Atyidae</taxon>
        <taxon>Halocaridina</taxon>
    </lineage>
</organism>
<dbReference type="GO" id="GO:0000976">
    <property type="term" value="F:transcription cis-regulatory region binding"/>
    <property type="evidence" value="ECO:0007669"/>
    <property type="project" value="TreeGrafter"/>
</dbReference>
<name>A0AAN8X769_HALRR</name>
<reference evidence="4 5" key="1">
    <citation type="submission" date="2023-11" db="EMBL/GenBank/DDBJ databases">
        <title>Halocaridina rubra genome assembly.</title>
        <authorList>
            <person name="Smith C."/>
        </authorList>
    </citation>
    <scope>NUCLEOTIDE SEQUENCE [LARGE SCALE GENOMIC DNA]</scope>
    <source>
        <strain evidence="4">EP-1</strain>
        <tissue evidence="4">Whole</tissue>
    </source>
</reference>
<protein>
    <submittedName>
        <fullName evidence="4">CAP-GLY domain-containing linker protein 1</fullName>
    </submittedName>
</protein>
<dbReference type="SMART" id="SM00248">
    <property type="entry name" value="ANK"/>
    <property type="match status" value="2"/>
</dbReference>
<dbReference type="PANTHER" id="PTHR24193">
    <property type="entry name" value="ANKYRIN REPEAT PROTEIN"/>
    <property type="match status" value="1"/>
</dbReference>
<proteinExistence type="predicted"/>
<dbReference type="EMBL" id="JAXCGZ010013210">
    <property type="protein sequence ID" value="KAK7073385.1"/>
    <property type="molecule type" value="Genomic_DNA"/>
</dbReference>
<dbReference type="InterPro" id="IPR036770">
    <property type="entry name" value="Ankyrin_rpt-contain_sf"/>
</dbReference>
<accession>A0AAN8X769</accession>
<sequence length="291" mass="32255">MRRVHYVTERAIASVNSVTPPVTLFPLREKVDCGKQKETRRQTDKNRLIERYTEKGSISPKTMLRKGCNLIPINTDVATIGVVVIVNNHTKASAIVVKELLRDGADVHQRCRWTHMTALHYAAYFDVAPVLDLLLCDPKGVCINDACLEYSGGAPLHIAAANLCLDATKVLLKHGALLNLTDTQGRTPFQCIPTPDQYELVPDVQNVIAQLRSLLSPSSSHCYSNAYDYSSHPTQGFSGRAVLKAMGLKLGDRVLVSGVKTGTLSVCMSERDCHVFHLKYSIWESNDCFMR</sequence>
<dbReference type="GO" id="GO:0005634">
    <property type="term" value="C:nucleus"/>
    <property type="evidence" value="ECO:0007669"/>
    <property type="project" value="TreeGrafter"/>
</dbReference>
<evidence type="ECO:0000256" key="2">
    <source>
        <dbReference type="ARBA" id="ARBA00023043"/>
    </source>
</evidence>
<dbReference type="PANTHER" id="PTHR24193:SF121">
    <property type="entry name" value="ADA2A-CONTAINING COMPLEX COMPONENT 3, ISOFORM D"/>
    <property type="match status" value="1"/>
</dbReference>
<dbReference type="Gene3D" id="1.25.40.20">
    <property type="entry name" value="Ankyrin repeat-containing domain"/>
    <property type="match status" value="1"/>
</dbReference>
<dbReference type="Pfam" id="PF12796">
    <property type="entry name" value="Ank_2"/>
    <property type="match status" value="1"/>
</dbReference>